<dbReference type="Proteomes" id="UP000327157">
    <property type="component" value="Unassembled WGS sequence"/>
</dbReference>
<organism evidence="3 5">
    <name type="scientific">Pyrus ussuriensis x Pyrus communis</name>
    <dbReference type="NCBI Taxonomy" id="2448454"/>
    <lineage>
        <taxon>Eukaryota</taxon>
        <taxon>Viridiplantae</taxon>
        <taxon>Streptophyta</taxon>
        <taxon>Embryophyta</taxon>
        <taxon>Tracheophyta</taxon>
        <taxon>Spermatophyta</taxon>
        <taxon>Magnoliopsida</taxon>
        <taxon>eudicotyledons</taxon>
        <taxon>Gunneridae</taxon>
        <taxon>Pentapetalae</taxon>
        <taxon>rosids</taxon>
        <taxon>fabids</taxon>
        <taxon>Rosales</taxon>
        <taxon>Rosaceae</taxon>
        <taxon>Amygdaloideae</taxon>
        <taxon>Maleae</taxon>
        <taxon>Pyrus</taxon>
    </lineage>
</organism>
<reference evidence="3 5" key="1">
    <citation type="submission" date="2019-09" db="EMBL/GenBank/DDBJ databases">
        <authorList>
            <person name="Ou C."/>
        </authorList>
    </citation>
    <scope>NUCLEOTIDE SEQUENCE [LARGE SCALE GENOMIC DNA]</scope>
    <source>
        <strain evidence="3">S2</strain>
        <tissue evidence="3">Leaf</tissue>
    </source>
</reference>
<proteinExistence type="predicted"/>
<dbReference type="SUPFAM" id="SSF56112">
    <property type="entry name" value="Protein kinase-like (PK-like)"/>
    <property type="match status" value="1"/>
</dbReference>
<evidence type="ECO:0000313" key="5">
    <source>
        <dbReference type="Proteomes" id="UP000327157"/>
    </source>
</evidence>
<name>A0A5N5FLS6_9ROSA</name>
<dbReference type="InterPro" id="IPR011009">
    <property type="entry name" value="Kinase-like_dom_sf"/>
</dbReference>
<evidence type="ECO:0000313" key="4">
    <source>
        <dbReference type="EMBL" id="KAB2620268.1"/>
    </source>
</evidence>
<evidence type="ECO:0000313" key="3">
    <source>
        <dbReference type="EMBL" id="KAB2604066.1"/>
    </source>
</evidence>
<dbReference type="AlphaFoldDB" id="A0A5N5FLS6"/>
<comment type="caution">
    <text evidence="3">The sequence shown here is derived from an EMBL/GenBank/DDBJ whole genome shotgun (WGS) entry which is preliminary data.</text>
</comment>
<protein>
    <submittedName>
        <fullName evidence="3">G-type lectin S-receptor-like serine/threonine-protein kinase RLK1</fullName>
    </submittedName>
</protein>
<dbReference type="PANTHER" id="PTHR47976:SF15">
    <property type="entry name" value="G-TYPE LECTIN S-RECEPTOR-LIKE SERINE_THREONINE-PROTEIN KINASE RLK1"/>
    <property type="match status" value="1"/>
</dbReference>
<sequence length="269" mass="30919">MASLHQASKSTKCSDRTYPRELCPYSASFPEFNQEQNDPYSNNAYNLASHSPLENLCAQVEQTTQQIQNTVQASISKFPSQPEINFESKTISDSNLHSFSYEEIREAINGFKEELGQGGFGVIDKGEILTMNQNQIHTAIRGTKGNVAPEWFHMLPITTKVDVYSFGVVLLEIIFCKRSADMENNCKEKENFRDWVYNCYVNGELYVVVDYEPQTFLERWKLQNFVMAAFWCIQEDPSLRPTMRKVVQMLEGKVEVQVPPYPFPYTRTG</sequence>
<dbReference type="EMBL" id="SMOL01000348">
    <property type="protein sequence ID" value="KAB2620268.1"/>
    <property type="molecule type" value="Genomic_DNA"/>
</dbReference>
<dbReference type="GO" id="GO:0004672">
    <property type="term" value="F:protein kinase activity"/>
    <property type="evidence" value="ECO:0007669"/>
    <property type="project" value="InterPro"/>
</dbReference>
<evidence type="ECO:0000256" key="1">
    <source>
        <dbReference type="ARBA" id="ARBA00022729"/>
    </source>
</evidence>
<dbReference type="GO" id="GO:0030246">
    <property type="term" value="F:carbohydrate binding"/>
    <property type="evidence" value="ECO:0007669"/>
    <property type="project" value="UniProtKB-KW"/>
</dbReference>
<keyword evidence="3" id="KW-0418">Kinase</keyword>
<reference evidence="3 5" key="2">
    <citation type="submission" date="2019-11" db="EMBL/GenBank/DDBJ databases">
        <title>A de novo genome assembly of a pear dwarfing rootstock.</title>
        <authorList>
            <person name="Wang F."/>
            <person name="Wang J."/>
            <person name="Li S."/>
            <person name="Zhang Y."/>
            <person name="Fang M."/>
            <person name="Ma L."/>
            <person name="Zhao Y."/>
            <person name="Jiang S."/>
        </authorList>
    </citation>
    <scope>NUCLEOTIDE SEQUENCE [LARGE SCALE GENOMIC DNA]</scope>
    <source>
        <strain evidence="3">S2</strain>
        <tissue evidence="3">Leaf</tissue>
    </source>
</reference>
<keyword evidence="3" id="KW-0808">Transferase</keyword>
<dbReference type="InterPro" id="IPR051343">
    <property type="entry name" value="G-type_lectin_kinases/EP1-like"/>
</dbReference>
<gene>
    <name evidence="4" type="ORF">D8674_038965</name>
    <name evidence="3" type="ORF">D8674_039016</name>
</gene>
<feature type="domain" description="Protein kinase" evidence="2">
    <location>
        <begin position="1"/>
        <end position="264"/>
    </location>
</feature>
<dbReference type="InterPro" id="IPR000719">
    <property type="entry name" value="Prot_kinase_dom"/>
</dbReference>
<evidence type="ECO:0000259" key="2">
    <source>
        <dbReference type="PROSITE" id="PS50011"/>
    </source>
</evidence>
<keyword evidence="3" id="KW-0430">Lectin</keyword>
<keyword evidence="3" id="KW-0675">Receptor</keyword>
<accession>A0A5N5FLS6</accession>
<dbReference type="Gene3D" id="1.10.510.10">
    <property type="entry name" value="Transferase(Phosphotransferase) domain 1"/>
    <property type="match status" value="1"/>
</dbReference>
<dbReference type="OrthoDB" id="1182622at2759"/>
<keyword evidence="1" id="KW-0732">Signal</keyword>
<keyword evidence="5" id="KW-1185">Reference proteome</keyword>
<dbReference type="Pfam" id="PF00069">
    <property type="entry name" value="Pkinase"/>
    <property type="match status" value="1"/>
</dbReference>
<dbReference type="EMBL" id="SMOL01000649">
    <property type="protein sequence ID" value="KAB2604066.1"/>
    <property type="molecule type" value="Genomic_DNA"/>
</dbReference>
<dbReference type="PROSITE" id="PS50011">
    <property type="entry name" value="PROTEIN_KINASE_DOM"/>
    <property type="match status" value="1"/>
</dbReference>
<dbReference type="PANTHER" id="PTHR47976">
    <property type="entry name" value="G-TYPE LECTIN S-RECEPTOR-LIKE SERINE/THREONINE-PROTEIN KINASE SD2-5"/>
    <property type="match status" value="1"/>
</dbReference>
<dbReference type="GO" id="GO:0005524">
    <property type="term" value="F:ATP binding"/>
    <property type="evidence" value="ECO:0007669"/>
    <property type="project" value="InterPro"/>
</dbReference>